<dbReference type="Proteomes" id="UP000269883">
    <property type="component" value="Chromosome"/>
</dbReference>
<keyword evidence="3 6" id="KW-0812">Transmembrane</keyword>
<dbReference type="Gene3D" id="1.20.1250.20">
    <property type="entry name" value="MFS general substrate transporter like domains"/>
    <property type="match status" value="1"/>
</dbReference>
<comment type="subcellular location">
    <subcellularLocation>
        <location evidence="1">Membrane</location>
        <topology evidence="1">Multi-pass membrane protein</topology>
    </subcellularLocation>
</comment>
<feature type="transmembrane region" description="Helical" evidence="6">
    <location>
        <begin position="199"/>
        <end position="218"/>
    </location>
</feature>
<keyword evidence="9" id="KW-1185">Reference proteome</keyword>
<feature type="transmembrane region" description="Helical" evidence="6">
    <location>
        <begin position="224"/>
        <end position="243"/>
    </location>
</feature>
<evidence type="ECO:0000259" key="7">
    <source>
        <dbReference type="PROSITE" id="PS50850"/>
    </source>
</evidence>
<dbReference type="AlphaFoldDB" id="A0A2Z6B2D1"/>
<name>A0A2Z6B2D1_9BACT</name>
<gene>
    <name evidence="8" type="ORF">DFE_2887</name>
</gene>
<feature type="transmembrane region" description="Helical" evidence="6">
    <location>
        <begin position="12"/>
        <end position="34"/>
    </location>
</feature>
<evidence type="ECO:0000256" key="2">
    <source>
        <dbReference type="ARBA" id="ARBA00022448"/>
    </source>
</evidence>
<feature type="transmembrane region" description="Helical" evidence="6">
    <location>
        <begin position="404"/>
        <end position="422"/>
    </location>
</feature>
<evidence type="ECO:0000256" key="1">
    <source>
        <dbReference type="ARBA" id="ARBA00004141"/>
    </source>
</evidence>
<feature type="transmembrane region" description="Helical" evidence="6">
    <location>
        <begin position="137"/>
        <end position="155"/>
    </location>
</feature>
<keyword evidence="2" id="KW-0813">Transport</keyword>
<dbReference type="PANTHER" id="PTHR42718:SF9">
    <property type="entry name" value="MAJOR FACILITATOR SUPERFAMILY MULTIDRUG TRANSPORTER MFSC"/>
    <property type="match status" value="1"/>
</dbReference>
<evidence type="ECO:0000313" key="9">
    <source>
        <dbReference type="Proteomes" id="UP000269883"/>
    </source>
</evidence>
<dbReference type="InterPro" id="IPR036259">
    <property type="entry name" value="MFS_trans_sf"/>
</dbReference>
<dbReference type="KEGG" id="dfl:DFE_2887"/>
<dbReference type="Gene3D" id="1.20.1720.10">
    <property type="entry name" value="Multidrug resistance protein D"/>
    <property type="match status" value="1"/>
</dbReference>
<dbReference type="PROSITE" id="PS50850">
    <property type="entry name" value="MFS"/>
    <property type="match status" value="1"/>
</dbReference>
<evidence type="ECO:0000256" key="3">
    <source>
        <dbReference type="ARBA" id="ARBA00022692"/>
    </source>
</evidence>
<keyword evidence="4 6" id="KW-1133">Transmembrane helix</keyword>
<feature type="transmembrane region" description="Helical" evidence="6">
    <location>
        <begin position="77"/>
        <end position="95"/>
    </location>
</feature>
<protein>
    <submittedName>
        <fullName evidence="8">Putative Drug resistance transporter</fullName>
    </submittedName>
</protein>
<feature type="transmembrane region" description="Helical" evidence="6">
    <location>
        <begin position="354"/>
        <end position="371"/>
    </location>
</feature>
<keyword evidence="5 6" id="KW-0472">Membrane</keyword>
<dbReference type="SUPFAM" id="SSF103473">
    <property type="entry name" value="MFS general substrate transporter"/>
    <property type="match status" value="1"/>
</dbReference>
<reference evidence="8 9" key="1">
    <citation type="journal article" date="2018" name="Sci. Adv.">
        <title>Multi-heme cytochromes provide a pathway for survival in energy-limited environments.</title>
        <authorList>
            <person name="Deng X."/>
            <person name="Dohmae N."/>
            <person name="Nealson K.H."/>
            <person name="Hashimoto K."/>
            <person name="Okamoto A."/>
        </authorList>
    </citation>
    <scope>NUCLEOTIDE SEQUENCE [LARGE SCALE GENOMIC DNA]</scope>
    <source>
        <strain evidence="8 9">IS5</strain>
    </source>
</reference>
<feature type="transmembrane region" description="Helical" evidence="6">
    <location>
        <begin position="107"/>
        <end position="125"/>
    </location>
</feature>
<feature type="transmembrane region" description="Helical" evidence="6">
    <location>
        <begin position="167"/>
        <end position="187"/>
    </location>
</feature>
<dbReference type="PANTHER" id="PTHR42718">
    <property type="entry name" value="MAJOR FACILITATOR SUPERFAMILY MULTIDRUG TRANSPORTER MFSC"/>
    <property type="match status" value="1"/>
</dbReference>
<organism evidence="8 9">
    <name type="scientific">Desulfovibrio ferrophilus</name>
    <dbReference type="NCBI Taxonomy" id="241368"/>
    <lineage>
        <taxon>Bacteria</taxon>
        <taxon>Pseudomonadati</taxon>
        <taxon>Thermodesulfobacteriota</taxon>
        <taxon>Desulfovibrionia</taxon>
        <taxon>Desulfovibrionales</taxon>
        <taxon>Desulfovibrionaceae</taxon>
        <taxon>Desulfovibrio</taxon>
    </lineage>
</organism>
<dbReference type="RefSeq" id="WP_232034798.1">
    <property type="nucleotide sequence ID" value="NZ_AP017378.1"/>
</dbReference>
<sequence length="462" mass="48610">MKDSMTSQQRAGLYTITITQFSLVFMLSAVAVAVPTMGREFGAKASELGLVESAYISSVAMLLFPVTRLADWLGRSFVFALGVAVFTVVSVLLPVTRTIDQFNFLRVFQGAGGAMMVSTGLAILADLFPHGQGRGKALGIASAGVYLGLSAGPWLGGLITTYLGWRYIFYIGAVPCAICLVVTLRSLRWRPRRTSGVRFDWLGALLCGAGMVLLSHGGSHFHDLTGRLMLLGAIMFLVAFVAWEARSDCPLVDLKLFAGNKAFAYGSGVQFISYAATFGITFLVSVYLQMVLGLSASQAGLILLAQPVMQVLFSPLGGNMADRWPPHQVAALGMVLATLGLGTALMLSPESARLLVVVALALCGSGTAVFATANTTVIMGSVGASHYGVASAMVAAARTTGMTVSLVSISVVLALTVGAQAVDLQSMPQFMSAMRIVLTGFVFFSALGIVMCLKAPLLKRAE</sequence>
<feature type="transmembrane region" description="Helical" evidence="6">
    <location>
        <begin position="329"/>
        <end position="347"/>
    </location>
</feature>
<dbReference type="InterPro" id="IPR020846">
    <property type="entry name" value="MFS_dom"/>
</dbReference>
<evidence type="ECO:0000313" key="8">
    <source>
        <dbReference type="EMBL" id="BBD09613.1"/>
    </source>
</evidence>
<dbReference type="GO" id="GO:0022857">
    <property type="term" value="F:transmembrane transporter activity"/>
    <property type="evidence" value="ECO:0007669"/>
    <property type="project" value="InterPro"/>
</dbReference>
<dbReference type="GO" id="GO:0016020">
    <property type="term" value="C:membrane"/>
    <property type="evidence" value="ECO:0007669"/>
    <property type="project" value="UniProtKB-SubCell"/>
</dbReference>
<feature type="domain" description="Major facilitator superfamily (MFS) profile" evidence="7">
    <location>
        <begin position="12"/>
        <end position="462"/>
    </location>
</feature>
<feature type="transmembrane region" description="Helical" evidence="6">
    <location>
        <begin position="263"/>
        <end position="288"/>
    </location>
</feature>
<accession>A0A2Z6B2D1</accession>
<dbReference type="Pfam" id="PF07690">
    <property type="entry name" value="MFS_1"/>
    <property type="match status" value="2"/>
</dbReference>
<proteinExistence type="predicted"/>
<evidence type="ECO:0000256" key="5">
    <source>
        <dbReference type="ARBA" id="ARBA00023136"/>
    </source>
</evidence>
<dbReference type="CDD" id="cd17321">
    <property type="entry name" value="MFS_MMR_MDR_like"/>
    <property type="match status" value="1"/>
</dbReference>
<dbReference type="InterPro" id="IPR011701">
    <property type="entry name" value="MFS"/>
</dbReference>
<feature type="transmembrane region" description="Helical" evidence="6">
    <location>
        <begin position="434"/>
        <end position="453"/>
    </location>
</feature>
<evidence type="ECO:0000256" key="4">
    <source>
        <dbReference type="ARBA" id="ARBA00022989"/>
    </source>
</evidence>
<dbReference type="EMBL" id="AP017378">
    <property type="protein sequence ID" value="BBD09613.1"/>
    <property type="molecule type" value="Genomic_DNA"/>
</dbReference>
<feature type="transmembrane region" description="Helical" evidence="6">
    <location>
        <begin position="377"/>
        <end position="397"/>
    </location>
</feature>
<evidence type="ECO:0000256" key="6">
    <source>
        <dbReference type="SAM" id="Phobius"/>
    </source>
</evidence>